<reference evidence="4" key="1">
    <citation type="submission" date="2025-08" db="UniProtKB">
        <authorList>
            <consortium name="RefSeq"/>
        </authorList>
    </citation>
    <scope>IDENTIFICATION</scope>
    <source>
        <tissue evidence="4">Gonad</tissue>
    </source>
</reference>
<dbReference type="RefSeq" id="XP_019625413.1">
    <property type="nucleotide sequence ID" value="XM_019769854.1"/>
</dbReference>
<dbReference type="GeneID" id="109470778"/>
<dbReference type="Gene3D" id="3.30.710.10">
    <property type="entry name" value="Potassium Channel Kv1.1, Chain A"/>
    <property type="match status" value="1"/>
</dbReference>
<keyword evidence="1" id="KW-0880">Kelch repeat</keyword>
<organism evidence="3 4">
    <name type="scientific">Branchiostoma belcheri</name>
    <name type="common">Amphioxus</name>
    <dbReference type="NCBI Taxonomy" id="7741"/>
    <lineage>
        <taxon>Eukaryota</taxon>
        <taxon>Metazoa</taxon>
        <taxon>Chordata</taxon>
        <taxon>Cephalochordata</taxon>
        <taxon>Leptocardii</taxon>
        <taxon>Amphioxiformes</taxon>
        <taxon>Branchiostomatidae</taxon>
        <taxon>Branchiostoma</taxon>
    </lineage>
</organism>
<proteinExistence type="predicted"/>
<accession>A0A6P4YLY6</accession>
<evidence type="ECO:0000313" key="3">
    <source>
        <dbReference type="Proteomes" id="UP000515135"/>
    </source>
</evidence>
<dbReference type="Proteomes" id="UP000515135">
    <property type="component" value="Unplaced"/>
</dbReference>
<dbReference type="KEGG" id="bbel:109470778"/>
<dbReference type="OrthoDB" id="10020649at2759"/>
<dbReference type="PANTHER" id="PTHR45632:SF3">
    <property type="entry name" value="KELCH-LIKE PROTEIN 32"/>
    <property type="match status" value="1"/>
</dbReference>
<evidence type="ECO:0000256" key="2">
    <source>
        <dbReference type="ARBA" id="ARBA00022737"/>
    </source>
</evidence>
<dbReference type="PANTHER" id="PTHR45632">
    <property type="entry name" value="LD33804P"/>
    <property type="match status" value="1"/>
</dbReference>
<keyword evidence="3" id="KW-1185">Reference proteome</keyword>
<gene>
    <name evidence="4" type="primary">LOC109470778</name>
</gene>
<sequence>MCLFKRDNFDSILKVYIVDSEGTAICTEEKTVITLEEGIRTEDFSSLLKMLKTGRVSSDMSKVFRVAGVAKKLRFPSALSLCRERVLCELGESSCASIARTARLLNLPDLETAALEFTQTDVGWK</sequence>
<evidence type="ECO:0000313" key="4">
    <source>
        <dbReference type="RefSeq" id="XP_019625413.1"/>
    </source>
</evidence>
<name>A0A6P4YLY6_BRABE</name>
<keyword evidence="2" id="KW-0677">Repeat</keyword>
<dbReference type="InterPro" id="IPR011333">
    <property type="entry name" value="SKP1/BTB/POZ_sf"/>
</dbReference>
<protein>
    <submittedName>
        <fullName evidence="4">Uncharacterized protein LOC109470778</fullName>
    </submittedName>
</protein>
<dbReference type="AlphaFoldDB" id="A0A6P4YLY6"/>
<evidence type="ECO:0000256" key="1">
    <source>
        <dbReference type="ARBA" id="ARBA00022441"/>
    </source>
</evidence>